<dbReference type="PRINTS" id="PR00260">
    <property type="entry name" value="CHEMTRNSDUCR"/>
</dbReference>
<name>A0ABT1YKG3_9BACL</name>
<dbReference type="Pfam" id="PF00015">
    <property type="entry name" value="MCPsignal"/>
    <property type="match status" value="1"/>
</dbReference>
<evidence type="ECO:0000256" key="1">
    <source>
        <dbReference type="ARBA" id="ARBA00023224"/>
    </source>
</evidence>
<keyword evidence="6" id="KW-1185">Reference proteome</keyword>
<accession>A0ABT1YKG3</accession>
<dbReference type="PROSITE" id="PS50111">
    <property type="entry name" value="CHEMOTAXIS_TRANSDUC_2"/>
    <property type="match status" value="1"/>
</dbReference>
<dbReference type="PANTHER" id="PTHR32089:SF112">
    <property type="entry name" value="LYSOZYME-LIKE PROTEIN-RELATED"/>
    <property type="match status" value="1"/>
</dbReference>
<dbReference type="PANTHER" id="PTHR32089">
    <property type="entry name" value="METHYL-ACCEPTING CHEMOTAXIS PROTEIN MCPB"/>
    <property type="match status" value="1"/>
</dbReference>
<feature type="domain" description="Methyl-accepting transducer" evidence="4">
    <location>
        <begin position="1"/>
        <end position="158"/>
    </location>
</feature>
<reference evidence="5 6" key="1">
    <citation type="submission" date="2022-08" db="EMBL/GenBank/DDBJ databases">
        <title>Paenibacillus endoradicis sp. nov., Paenibacillus radicibacter sp. nov and Paenibacillus pararadicis sp. nov., three cold-adapted plant growth-promoting bacteria isolated from root of Larix gmelinii in Great Khingan.</title>
        <authorList>
            <person name="Xue H."/>
        </authorList>
    </citation>
    <scope>NUCLEOTIDE SEQUENCE [LARGE SCALE GENOMIC DNA]</scope>
    <source>
        <strain evidence="5 6">N5-1-1-5</strain>
    </source>
</reference>
<comment type="caution">
    <text evidence="5">The sequence shown here is derived from an EMBL/GenBank/DDBJ whole genome shotgun (WGS) entry which is preliminary data.</text>
</comment>
<organism evidence="5 6">
    <name type="scientific">Paenibacillus radicis</name>
    <name type="common">ex Xue et al. 2023</name>
    <dbReference type="NCBI Taxonomy" id="2972489"/>
    <lineage>
        <taxon>Bacteria</taxon>
        <taxon>Bacillati</taxon>
        <taxon>Bacillota</taxon>
        <taxon>Bacilli</taxon>
        <taxon>Bacillales</taxon>
        <taxon>Paenibacillaceae</taxon>
        <taxon>Paenibacillus</taxon>
    </lineage>
</organism>
<evidence type="ECO:0000313" key="6">
    <source>
        <dbReference type="Proteomes" id="UP001300012"/>
    </source>
</evidence>
<dbReference type="Proteomes" id="UP001300012">
    <property type="component" value="Unassembled WGS sequence"/>
</dbReference>
<sequence length="158" mass="16915">MERAEAGVLSSHQIATAIEKVVNESDNNMNALQLLELKADAVQKTTKAIREIASQTNLLALNAAIEAAHAGEYGRGFNVVAVEVRKLAAQTEEATKEVNSTLQDIAAQVADISKGIKRAQTVILDSQLRTQHAVDEFTGIGQAARQLDNQAKVLGDLL</sequence>
<evidence type="ECO:0000256" key="2">
    <source>
        <dbReference type="ARBA" id="ARBA00029447"/>
    </source>
</evidence>
<evidence type="ECO:0000259" key="4">
    <source>
        <dbReference type="PROSITE" id="PS50111"/>
    </source>
</evidence>
<dbReference type="EMBL" id="JANQBD010000016">
    <property type="protein sequence ID" value="MCR8633683.1"/>
    <property type="molecule type" value="Genomic_DNA"/>
</dbReference>
<evidence type="ECO:0000256" key="3">
    <source>
        <dbReference type="PROSITE-ProRule" id="PRU00284"/>
    </source>
</evidence>
<keyword evidence="1 3" id="KW-0807">Transducer</keyword>
<dbReference type="Gene3D" id="1.10.287.950">
    <property type="entry name" value="Methyl-accepting chemotaxis protein"/>
    <property type="match status" value="1"/>
</dbReference>
<comment type="similarity">
    <text evidence="2">Belongs to the methyl-accepting chemotaxis (MCP) protein family.</text>
</comment>
<evidence type="ECO:0000313" key="5">
    <source>
        <dbReference type="EMBL" id="MCR8633683.1"/>
    </source>
</evidence>
<dbReference type="InterPro" id="IPR004089">
    <property type="entry name" value="MCPsignal_dom"/>
</dbReference>
<proteinExistence type="inferred from homology"/>
<gene>
    <name evidence="5" type="ORF">NV381_21085</name>
</gene>
<dbReference type="SMART" id="SM00283">
    <property type="entry name" value="MA"/>
    <property type="match status" value="1"/>
</dbReference>
<protein>
    <submittedName>
        <fullName evidence="5">Methyl-accepting chemotaxis protein</fullName>
    </submittedName>
</protein>
<dbReference type="InterPro" id="IPR004090">
    <property type="entry name" value="Chemotax_Me-accpt_rcpt"/>
</dbReference>
<dbReference type="SUPFAM" id="SSF58104">
    <property type="entry name" value="Methyl-accepting chemotaxis protein (MCP) signaling domain"/>
    <property type="match status" value="1"/>
</dbReference>